<dbReference type="AlphaFoldDB" id="A0A1A9F2R9"/>
<organism evidence="1 2">
    <name type="scientific">Marinobacterium aestuarii</name>
    <dbReference type="NCBI Taxonomy" id="1821621"/>
    <lineage>
        <taxon>Bacteria</taxon>
        <taxon>Pseudomonadati</taxon>
        <taxon>Pseudomonadota</taxon>
        <taxon>Gammaproteobacteria</taxon>
        <taxon>Oceanospirillales</taxon>
        <taxon>Oceanospirillaceae</taxon>
        <taxon>Marinobacterium</taxon>
    </lineage>
</organism>
<evidence type="ECO:0000313" key="1">
    <source>
        <dbReference type="EMBL" id="ANG64465.1"/>
    </source>
</evidence>
<dbReference type="Proteomes" id="UP000078070">
    <property type="component" value="Chromosome"/>
</dbReference>
<dbReference type="KEGG" id="mars:A8C75_19640"/>
<reference evidence="1 2" key="2">
    <citation type="journal article" date="2018" name="Int. J. Syst. Evol. Microbiol.">
        <title>Marinobacterium aestuarii sp. nov., a benzene-degrading marine bacterium isolated from estuary sediment.</title>
        <authorList>
            <person name="Bae S.S."/>
            <person name="Jung J."/>
            <person name="Chung D."/>
            <person name="Baek K."/>
        </authorList>
    </citation>
    <scope>NUCLEOTIDE SEQUENCE [LARGE SCALE GENOMIC DNA]</scope>
    <source>
        <strain evidence="1 2">ST58-10</strain>
    </source>
</reference>
<sequence length="222" mass="23822">MLETVLLSEGSLMLRLSRLCRLFVLVLLMGTPVSLWAHSFDIAVIAPFSGPEATVGASLWQGMRVATREADGHPQETSDGHLGGVDSNLRRIDSQAGTAQVAQQLRALAESQGFLIAVLGPNQASMLEALPEEIPAVVLLAANAAVQVPNHFTPPTLPAASRLAFSDAYRQFYGSAPDTVAQRGYAIARLIDIAVRPTDGHFSNKALLQQQFADALLLQRQQ</sequence>
<evidence type="ECO:0008006" key="3">
    <source>
        <dbReference type="Google" id="ProtNLM"/>
    </source>
</evidence>
<reference evidence="2" key="1">
    <citation type="submission" date="2016-05" db="EMBL/GenBank/DDBJ databases">
        <authorList>
            <person name="Baek K."/>
            <person name="Yang S.-J."/>
        </authorList>
    </citation>
    <scope>NUCLEOTIDE SEQUENCE [LARGE SCALE GENOMIC DNA]</scope>
    <source>
        <strain evidence="2">ST58-10</strain>
    </source>
</reference>
<dbReference type="SUPFAM" id="SSF53822">
    <property type="entry name" value="Periplasmic binding protein-like I"/>
    <property type="match status" value="1"/>
</dbReference>
<proteinExistence type="predicted"/>
<protein>
    <recommendedName>
        <fullName evidence="3">Leucine-binding protein domain-containing protein</fullName>
    </recommendedName>
</protein>
<keyword evidence="2" id="KW-1185">Reference proteome</keyword>
<evidence type="ECO:0000313" key="2">
    <source>
        <dbReference type="Proteomes" id="UP000078070"/>
    </source>
</evidence>
<dbReference type="Gene3D" id="3.40.50.2300">
    <property type="match status" value="1"/>
</dbReference>
<accession>A0A1A9F2R9</accession>
<dbReference type="EMBL" id="CP015839">
    <property type="protein sequence ID" value="ANG64465.1"/>
    <property type="molecule type" value="Genomic_DNA"/>
</dbReference>
<dbReference type="InterPro" id="IPR028082">
    <property type="entry name" value="Peripla_BP_I"/>
</dbReference>
<gene>
    <name evidence="1" type="ORF">A8C75_19640</name>
</gene>
<name>A0A1A9F2R9_9GAMM</name>